<geneLocation type="plasmid" evidence="2">
    <name>unnamed1</name>
</geneLocation>
<dbReference type="CDD" id="cd00093">
    <property type="entry name" value="HTH_XRE"/>
    <property type="match status" value="1"/>
</dbReference>
<dbReference type="Gene3D" id="1.10.260.40">
    <property type="entry name" value="lambda repressor-like DNA-binding domains"/>
    <property type="match status" value="1"/>
</dbReference>
<evidence type="ECO:0000313" key="2">
    <source>
        <dbReference type="EMBL" id="QET03927.1"/>
    </source>
</evidence>
<accession>A0A5P2H6W8</accession>
<evidence type="ECO:0000256" key="1">
    <source>
        <dbReference type="SAM" id="MobiDB-lite"/>
    </source>
</evidence>
<dbReference type="SUPFAM" id="SSF47413">
    <property type="entry name" value="lambda repressor-like DNA-binding domains"/>
    <property type="match status" value="1"/>
</dbReference>
<dbReference type="Proteomes" id="UP000322822">
    <property type="component" value="Plasmid unnamed1"/>
</dbReference>
<reference evidence="2 3" key="1">
    <citation type="submission" date="2019-09" db="EMBL/GenBank/DDBJ databases">
        <title>FDA dAtabase for Regulatory Grade micrObial Sequences (FDA-ARGOS): Supporting development and validation of Infectious Disease Dx tests.</title>
        <authorList>
            <person name="Sciortino C."/>
            <person name="Tallon L."/>
            <person name="Sadzewicz L."/>
            <person name="Vavikolanu K."/>
            <person name="Mehta A."/>
            <person name="Aluvathingal J."/>
            <person name="Nadendla S."/>
            <person name="Nandy P."/>
            <person name="Geyer C."/>
            <person name="Yan Y."/>
            <person name="Sichtig H."/>
        </authorList>
    </citation>
    <scope>NUCLEOTIDE SEQUENCE [LARGE SCALE GENOMIC DNA]</scope>
    <source>
        <strain evidence="2 3">FDAARGOS_664</strain>
        <plasmid evidence="2 3">unnamed1</plasmid>
    </source>
</reference>
<feature type="region of interest" description="Disordered" evidence="1">
    <location>
        <begin position="1"/>
        <end position="31"/>
    </location>
</feature>
<dbReference type="Pfam" id="PF13560">
    <property type="entry name" value="HTH_31"/>
    <property type="match status" value="1"/>
</dbReference>
<keyword evidence="2" id="KW-0614">Plasmid</keyword>
<dbReference type="AlphaFoldDB" id="A0A5P2H6W8"/>
<dbReference type="GO" id="GO:0003677">
    <property type="term" value="F:DNA binding"/>
    <property type="evidence" value="ECO:0007669"/>
    <property type="project" value="InterPro"/>
</dbReference>
<dbReference type="OrthoDB" id="371153at2"/>
<feature type="compositionally biased region" description="Basic and acidic residues" evidence="1">
    <location>
        <begin position="1"/>
        <end position="12"/>
    </location>
</feature>
<gene>
    <name evidence="2" type="ORF">FOB72_17320</name>
</gene>
<name>A0A5P2H6W8_9BURK</name>
<dbReference type="InterPro" id="IPR010982">
    <property type="entry name" value="Lambda_DNA-bd_dom_sf"/>
</dbReference>
<organism evidence="2 3">
    <name type="scientific">Cupriavidus pauculus</name>
    <dbReference type="NCBI Taxonomy" id="82633"/>
    <lineage>
        <taxon>Bacteria</taxon>
        <taxon>Pseudomonadati</taxon>
        <taxon>Pseudomonadota</taxon>
        <taxon>Betaproteobacteria</taxon>
        <taxon>Burkholderiales</taxon>
        <taxon>Burkholderiaceae</taxon>
        <taxon>Cupriavidus</taxon>
    </lineage>
</organism>
<dbReference type="EMBL" id="CP044066">
    <property type="protein sequence ID" value="QET03927.1"/>
    <property type="molecule type" value="Genomic_DNA"/>
</dbReference>
<sequence>METLQREHDLNRLHASSYAARPTNAAGVHERQSSVAELGRMMRAERERHGLTHDQFAQALGIESSDIVWLERGVL</sequence>
<evidence type="ECO:0000313" key="3">
    <source>
        <dbReference type="Proteomes" id="UP000322822"/>
    </source>
</evidence>
<protein>
    <submittedName>
        <fullName evidence="2">Helix-turn-helix domain-containing protein</fullName>
    </submittedName>
</protein>
<proteinExistence type="predicted"/>
<dbReference type="RefSeq" id="WP_150373992.1">
    <property type="nucleotide sequence ID" value="NZ_CP044066.1"/>
</dbReference>
<dbReference type="InterPro" id="IPR001387">
    <property type="entry name" value="Cro/C1-type_HTH"/>
</dbReference>